<keyword evidence="1 5" id="KW-0963">Cytoplasm</keyword>
<evidence type="ECO:0000256" key="1">
    <source>
        <dbReference type="ARBA" id="ARBA00022490"/>
    </source>
</evidence>
<dbReference type="GO" id="GO:0005829">
    <property type="term" value="C:cytosol"/>
    <property type="evidence" value="ECO:0007669"/>
    <property type="project" value="TreeGrafter"/>
</dbReference>
<comment type="function">
    <text evidence="5">Member of a network of 50S ribosomal subunit biogenesis factors which assembles along the 30S-50S interface, preventing incorrect 23S rRNA structures from forming. Promotes peptidyl transferase center (PTC) maturation.</text>
</comment>
<gene>
    <name evidence="5" type="primary">darP</name>
    <name evidence="6" type="ORF">BWK73_14900</name>
</gene>
<dbReference type="CDD" id="cd16331">
    <property type="entry name" value="YjgA-like"/>
    <property type="match status" value="1"/>
</dbReference>
<dbReference type="PANTHER" id="PTHR38101:SF1">
    <property type="entry name" value="UPF0307 PROTEIN YJGA"/>
    <property type="match status" value="1"/>
</dbReference>
<dbReference type="GO" id="GO:0019843">
    <property type="term" value="F:rRNA binding"/>
    <property type="evidence" value="ECO:0007669"/>
    <property type="project" value="UniProtKB-UniRule"/>
</dbReference>
<keyword evidence="3 5" id="KW-0699">rRNA-binding</keyword>
<sequence length="178" mass="20943">MHPCSYGKDSLVWNEYDDEDDDFISRSQVKREAEAAQVVGERLITLRQEQLEQLDLPEKLYDAVILAKRLDSNGAIRRQKQYIGKIMRTIELEPIQAQLDDWDGRNRADNAKFHQLERWRERLLVDDNALGDLMKTYPELDMQHTRTLIRNARKEQAASKPPKSSRELFQYLRTLADI</sequence>
<dbReference type="PIRSF" id="PIRSF016183">
    <property type="entry name" value="UCP016183"/>
    <property type="match status" value="1"/>
</dbReference>
<evidence type="ECO:0000313" key="6">
    <source>
        <dbReference type="EMBL" id="OQX12413.1"/>
    </source>
</evidence>
<organism evidence="6 7">
    <name type="scientific">Thiothrix lacustris</name>
    <dbReference type="NCBI Taxonomy" id="525917"/>
    <lineage>
        <taxon>Bacteria</taxon>
        <taxon>Pseudomonadati</taxon>
        <taxon>Pseudomonadota</taxon>
        <taxon>Gammaproteobacteria</taxon>
        <taxon>Thiotrichales</taxon>
        <taxon>Thiotrichaceae</taxon>
        <taxon>Thiothrix</taxon>
    </lineage>
</organism>
<name>A0A1Y1QS53_9GAMM</name>
<dbReference type="PANTHER" id="PTHR38101">
    <property type="entry name" value="UPF0307 PROTEIN YJGA"/>
    <property type="match status" value="1"/>
</dbReference>
<keyword evidence="2 5" id="KW-0690">Ribosome biogenesis</keyword>
<reference evidence="6 7" key="1">
    <citation type="submission" date="2017-01" db="EMBL/GenBank/DDBJ databases">
        <title>Novel large sulfur bacteria in the metagenomes of groundwater-fed chemosynthetic microbial mats in the Lake Huron basin.</title>
        <authorList>
            <person name="Sharrar A.M."/>
            <person name="Flood B.E."/>
            <person name="Bailey J.V."/>
            <person name="Jones D.S."/>
            <person name="Biddanda B."/>
            <person name="Ruberg S.A."/>
            <person name="Marcus D.N."/>
            <person name="Dick G.J."/>
        </authorList>
    </citation>
    <scope>NUCLEOTIDE SEQUENCE [LARGE SCALE GENOMIC DNA]</scope>
    <source>
        <strain evidence="6">A8</strain>
    </source>
</reference>
<evidence type="ECO:0000256" key="5">
    <source>
        <dbReference type="HAMAP-Rule" id="MF_00765"/>
    </source>
</evidence>
<dbReference type="Pfam" id="PF04751">
    <property type="entry name" value="DarP"/>
    <property type="match status" value="1"/>
</dbReference>
<dbReference type="InterPro" id="IPR006839">
    <property type="entry name" value="DarP"/>
</dbReference>
<dbReference type="AlphaFoldDB" id="A0A1Y1QS53"/>
<dbReference type="Gene3D" id="1.10.60.30">
    <property type="entry name" value="PSPTO4464-like domains"/>
    <property type="match status" value="2"/>
</dbReference>
<evidence type="ECO:0000256" key="2">
    <source>
        <dbReference type="ARBA" id="ARBA00022517"/>
    </source>
</evidence>
<comment type="subcellular location">
    <subcellularLocation>
        <location evidence="5">Cytoplasm</location>
    </subcellularLocation>
    <text evidence="5">Associates with late stage pre-50S ribosomal subunits.</text>
</comment>
<comment type="similarity">
    <text evidence="5">Belongs to the DarP family.</text>
</comment>
<dbReference type="HAMAP" id="MF_00765">
    <property type="entry name" value="DarP"/>
    <property type="match status" value="1"/>
</dbReference>
<dbReference type="EMBL" id="MTEJ01000066">
    <property type="protein sequence ID" value="OQX12413.1"/>
    <property type="molecule type" value="Genomic_DNA"/>
</dbReference>
<evidence type="ECO:0000313" key="7">
    <source>
        <dbReference type="Proteomes" id="UP000192491"/>
    </source>
</evidence>
<proteinExistence type="inferred from homology"/>
<dbReference type="NCBIfam" id="NF003593">
    <property type="entry name" value="PRK05255.1-1"/>
    <property type="match status" value="1"/>
</dbReference>
<dbReference type="InterPro" id="IPR023153">
    <property type="entry name" value="DarP_sf"/>
</dbReference>
<accession>A0A1Y1QS53</accession>
<keyword evidence="4 5" id="KW-0694">RNA-binding</keyword>
<evidence type="ECO:0000256" key="3">
    <source>
        <dbReference type="ARBA" id="ARBA00022730"/>
    </source>
</evidence>
<evidence type="ECO:0000256" key="4">
    <source>
        <dbReference type="ARBA" id="ARBA00022884"/>
    </source>
</evidence>
<protein>
    <recommendedName>
        <fullName evidence="5">Dual-action ribosomal maturation protein DarP</fullName>
    </recommendedName>
    <alternativeName>
        <fullName evidence="5">Large ribosomal subunit assembly factor DarP</fullName>
    </alternativeName>
</protein>
<dbReference type="Proteomes" id="UP000192491">
    <property type="component" value="Unassembled WGS sequence"/>
</dbReference>
<dbReference type="SUPFAM" id="SSF158710">
    <property type="entry name" value="PSPTO4464-like"/>
    <property type="match status" value="1"/>
</dbReference>
<dbReference type="GO" id="GO:0043022">
    <property type="term" value="F:ribosome binding"/>
    <property type="evidence" value="ECO:0007669"/>
    <property type="project" value="UniProtKB-UniRule"/>
</dbReference>
<dbReference type="GO" id="GO:1902626">
    <property type="term" value="P:assembly of large subunit precursor of preribosome"/>
    <property type="evidence" value="ECO:0007669"/>
    <property type="project" value="UniProtKB-UniRule"/>
</dbReference>
<comment type="caution">
    <text evidence="6">The sequence shown here is derived from an EMBL/GenBank/DDBJ whole genome shotgun (WGS) entry which is preliminary data.</text>
</comment>